<dbReference type="Proteomes" id="UP001597299">
    <property type="component" value="Unassembled WGS sequence"/>
</dbReference>
<sequence length="334" mass="34467">MLNRRHLTLLLVAGCLAAALPGASVGVFPAAHAQDAYPMRPVKLVVPYAAGGGTDAIARLVASGVGEKLGQPMVVENNGTSGGNVASQRVASADPDGYTVLMANQGPMVVNPHLFKSLKLDPLTAFDPVTLIARTPLVVVVSKNSKFKSFEEIIAFGKANPGALTYGSAGNGSASHLATALLLAQAGIDAVHVPYKGAGPALNDMLGGRGDFMVTTLPSVLGLVDSGEMVPLAVTTKERVAKLPNVPAVAERGYPNYESAAWYGFAVPKGTPQPVIDKLRSATLEALAAPVIKERLGAEGTTIVGDTPQEFAAMMKSESARWATFLGQAGISID</sequence>
<dbReference type="Gene3D" id="3.40.190.10">
    <property type="entry name" value="Periplasmic binding protein-like II"/>
    <property type="match status" value="1"/>
</dbReference>
<feature type="chain" id="PRO_5045104396" evidence="2">
    <location>
        <begin position="34"/>
        <end position="334"/>
    </location>
</feature>
<keyword evidence="4" id="KW-1185">Reference proteome</keyword>
<dbReference type="InterPro" id="IPR005064">
    <property type="entry name" value="BUG"/>
</dbReference>
<evidence type="ECO:0000313" key="3">
    <source>
        <dbReference type="EMBL" id="MFD2143622.1"/>
    </source>
</evidence>
<dbReference type="InterPro" id="IPR042100">
    <property type="entry name" value="Bug_dom1"/>
</dbReference>
<dbReference type="Gene3D" id="3.40.190.150">
    <property type="entry name" value="Bordetella uptake gene, domain 1"/>
    <property type="match status" value="1"/>
</dbReference>
<comment type="caution">
    <text evidence="3">The sequence shown here is derived from an EMBL/GenBank/DDBJ whole genome shotgun (WGS) entry which is preliminary data.</text>
</comment>
<name>A0ABW4Z5Z7_9HYPH</name>
<dbReference type="PANTHER" id="PTHR42928:SF5">
    <property type="entry name" value="BLR1237 PROTEIN"/>
    <property type="match status" value="1"/>
</dbReference>
<dbReference type="RefSeq" id="WP_213351109.1">
    <property type="nucleotide sequence ID" value="NZ_JAHBGB010000003.1"/>
</dbReference>
<reference evidence="4" key="1">
    <citation type="journal article" date="2019" name="Int. J. Syst. Evol. Microbiol.">
        <title>The Global Catalogue of Microorganisms (GCM) 10K type strain sequencing project: providing services to taxonomists for standard genome sequencing and annotation.</title>
        <authorList>
            <consortium name="The Broad Institute Genomics Platform"/>
            <consortium name="The Broad Institute Genome Sequencing Center for Infectious Disease"/>
            <person name="Wu L."/>
            <person name="Ma J."/>
        </authorList>
    </citation>
    <scope>NUCLEOTIDE SEQUENCE [LARGE SCALE GENOMIC DNA]</scope>
    <source>
        <strain evidence="4">CCM 7435</strain>
    </source>
</reference>
<protein>
    <submittedName>
        <fullName evidence="3">Bug family tripartite tricarboxylate transporter substrate binding protein</fullName>
    </submittedName>
</protein>
<dbReference type="PROSITE" id="PS51318">
    <property type="entry name" value="TAT"/>
    <property type="match status" value="1"/>
</dbReference>
<organism evidence="3 4">
    <name type="scientific">Ancylobacter oerskovii</name>
    <dbReference type="NCBI Taxonomy" id="459519"/>
    <lineage>
        <taxon>Bacteria</taxon>
        <taxon>Pseudomonadati</taxon>
        <taxon>Pseudomonadota</taxon>
        <taxon>Alphaproteobacteria</taxon>
        <taxon>Hyphomicrobiales</taxon>
        <taxon>Xanthobacteraceae</taxon>
        <taxon>Ancylobacter</taxon>
    </lineage>
</organism>
<dbReference type="SUPFAM" id="SSF53850">
    <property type="entry name" value="Periplasmic binding protein-like II"/>
    <property type="match status" value="1"/>
</dbReference>
<dbReference type="PIRSF" id="PIRSF017082">
    <property type="entry name" value="YflP"/>
    <property type="match status" value="1"/>
</dbReference>
<dbReference type="CDD" id="cd07012">
    <property type="entry name" value="PBP2_Bug_TTT"/>
    <property type="match status" value="1"/>
</dbReference>
<comment type="similarity">
    <text evidence="1">Belongs to the UPF0065 (bug) family.</text>
</comment>
<evidence type="ECO:0000256" key="1">
    <source>
        <dbReference type="ARBA" id="ARBA00006987"/>
    </source>
</evidence>
<accession>A0ABW4Z5Z7</accession>
<feature type="signal peptide" evidence="2">
    <location>
        <begin position="1"/>
        <end position="33"/>
    </location>
</feature>
<proteinExistence type="inferred from homology"/>
<dbReference type="PANTHER" id="PTHR42928">
    <property type="entry name" value="TRICARBOXYLATE-BINDING PROTEIN"/>
    <property type="match status" value="1"/>
</dbReference>
<keyword evidence="2" id="KW-0732">Signal</keyword>
<evidence type="ECO:0000313" key="4">
    <source>
        <dbReference type="Proteomes" id="UP001597299"/>
    </source>
</evidence>
<dbReference type="Pfam" id="PF03401">
    <property type="entry name" value="TctC"/>
    <property type="match status" value="1"/>
</dbReference>
<gene>
    <name evidence="3" type="ORF">ACFSNC_24840</name>
</gene>
<dbReference type="InterPro" id="IPR006311">
    <property type="entry name" value="TAT_signal"/>
</dbReference>
<dbReference type="EMBL" id="JBHUHD010000004">
    <property type="protein sequence ID" value="MFD2143622.1"/>
    <property type="molecule type" value="Genomic_DNA"/>
</dbReference>
<evidence type="ECO:0000256" key="2">
    <source>
        <dbReference type="SAM" id="SignalP"/>
    </source>
</evidence>